<protein>
    <submittedName>
        <fullName evidence="1">Uncharacterized protein</fullName>
    </submittedName>
</protein>
<gene>
    <name evidence="1" type="ORF">D1B32_12025</name>
</gene>
<evidence type="ECO:0000313" key="1">
    <source>
        <dbReference type="EMBL" id="RHW31960.1"/>
    </source>
</evidence>
<dbReference type="EMBL" id="QWEH01000007">
    <property type="protein sequence ID" value="RHW31960.1"/>
    <property type="molecule type" value="Genomic_DNA"/>
</dbReference>
<evidence type="ECO:0000313" key="2">
    <source>
        <dbReference type="Proteomes" id="UP000285456"/>
    </source>
</evidence>
<sequence length="131" mass="15451">MSTSYRSNMSHGEYVEAYVLDLFEDLFYEEYRPSTEEEDFYYGTDCFIGDVPVDVTLSDSKNYVKYVKKYMLEGVTIHVLRRYGNAHHKFPRPVLVFHFDVYGLVDRSEICFLIEENLTRDIVADILGLYN</sequence>
<organism evidence="1 2">
    <name type="scientific">Oceanobacillus profundus</name>
    <dbReference type="NCBI Taxonomy" id="372463"/>
    <lineage>
        <taxon>Bacteria</taxon>
        <taxon>Bacillati</taxon>
        <taxon>Bacillota</taxon>
        <taxon>Bacilli</taxon>
        <taxon>Bacillales</taxon>
        <taxon>Bacillaceae</taxon>
        <taxon>Oceanobacillus</taxon>
    </lineage>
</organism>
<dbReference type="RefSeq" id="WP_118889518.1">
    <property type="nucleotide sequence ID" value="NZ_PHUT01000007.1"/>
</dbReference>
<proteinExistence type="predicted"/>
<dbReference type="AlphaFoldDB" id="A0A417YGK9"/>
<dbReference type="Proteomes" id="UP000285456">
    <property type="component" value="Unassembled WGS sequence"/>
</dbReference>
<keyword evidence="2" id="KW-1185">Reference proteome</keyword>
<name>A0A417YGK9_9BACI</name>
<accession>A0A417YGK9</accession>
<comment type="caution">
    <text evidence="1">The sequence shown here is derived from an EMBL/GenBank/DDBJ whole genome shotgun (WGS) entry which is preliminary data.</text>
</comment>
<reference evidence="1 2" key="1">
    <citation type="journal article" date="2007" name="Int. J. Syst. Evol. Microbiol.">
        <title>Oceanobacillus profundus sp. nov., isolated from a deep-sea sediment core.</title>
        <authorList>
            <person name="Kim Y.G."/>
            <person name="Choi D.H."/>
            <person name="Hyun S."/>
            <person name="Cho B.C."/>
        </authorList>
    </citation>
    <scope>NUCLEOTIDE SEQUENCE [LARGE SCALE GENOMIC DNA]</scope>
    <source>
        <strain evidence="1 2">DSM 18246</strain>
    </source>
</reference>
<dbReference type="OrthoDB" id="9933724at2"/>